<keyword evidence="2" id="KW-0418">Kinase</keyword>
<dbReference type="Proteomes" id="UP000266721">
    <property type="component" value="Unassembled WGS sequence"/>
</dbReference>
<feature type="region of interest" description="Disordered" evidence="1">
    <location>
        <begin position="1"/>
        <end position="28"/>
    </location>
</feature>
<reference evidence="2 3" key="1">
    <citation type="journal article" date="2016" name="PLoS ONE">
        <title>A First Insight into the Genome of the Filter-Feeder Mussel Mytilus galloprovincialis.</title>
        <authorList>
            <person name="Murgarella M."/>
            <person name="Puiu D."/>
            <person name="Novoa B."/>
            <person name="Figueras A."/>
            <person name="Posada D."/>
            <person name="Canchaya C."/>
        </authorList>
    </citation>
    <scope>NUCLEOTIDE SEQUENCE [LARGE SCALE GENOMIC DNA]</scope>
    <source>
        <tissue evidence="2">Muscle</tissue>
    </source>
</reference>
<proteinExistence type="predicted"/>
<dbReference type="AlphaFoldDB" id="A0A3L5TUA7"/>
<accession>A0A3L5TUA7</accession>
<dbReference type="EMBL" id="KV584155">
    <property type="protein sequence ID" value="OPL33218.1"/>
    <property type="molecule type" value="Genomic_DNA"/>
</dbReference>
<dbReference type="Gene3D" id="3.40.50.300">
    <property type="entry name" value="P-loop containing nucleotide triphosphate hydrolases"/>
    <property type="match status" value="1"/>
</dbReference>
<dbReference type="InterPro" id="IPR027417">
    <property type="entry name" value="P-loop_NTPase"/>
</dbReference>
<dbReference type="Pfam" id="PF08477">
    <property type="entry name" value="Roc"/>
    <property type="match status" value="1"/>
</dbReference>
<feature type="non-terminal residue" evidence="2">
    <location>
        <position position="1"/>
    </location>
</feature>
<gene>
    <name evidence="2" type="ORF">AM593_08622</name>
</gene>
<feature type="compositionally biased region" description="Polar residues" evidence="1">
    <location>
        <begin position="1"/>
        <end position="13"/>
    </location>
</feature>
<keyword evidence="2" id="KW-0808">Transferase</keyword>
<evidence type="ECO:0000256" key="1">
    <source>
        <dbReference type="SAM" id="MobiDB-lite"/>
    </source>
</evidence>
<sequence length="195" mass="22708">METNIEEQNTVNLQRIDEHNDDTEPDRKSVFDDPRFLDDLDMLESVANCKLSQNEYAECGLWDFAGQKEFYATHQAFITSNSVFLLVADISKDVNIDVDTSMLQRGFDSIGEYIDFWFDSIHCYANGPTDQPQSTLEPRIIVVGTGTDKINRKTLKSKIQEWQRNVIDLIKDQEKRRHLETFHYISNTESPERYT</sequence>
<evidence type="ECO:0000313" key="2">
    <source>
        <dbReference type="EMBL" id="OPL33218.1"/>
    </source>
</evidence>
<name>A0A3L5TUA7_MYTGA</name>
<evidence type="ECO:0000313" key="3">
    <source>
        <dbReference type="Proteomes" id="UP000266721"/>
    </source>
</evidence>
<organism evidence="2 3">
    <name type="scientific">Mytilus galloprovincialis</name>
    <name type="common">Mediterranean mussel</name>
    <dbReference type="NCBI Taxonomy" id="29158"/>
    <lineage>
        <taxon>Eukaryota</taxon>
        <taxon>Metazoa</taxon>
        <taxon>Spiralia</taxon>
        <taxon>Lophotrochozoa</taxon>
        <taxon>Mollusca</taxon>
        <taxon>Bivalvia</taxon>
        <taxon>Autobranchia</taxon>
        <taxon>Pteriomorphia</taxon>
        <taxon>Mytilida</taxon>
        <taxon>Mytiloidea</taxon>
        <taxon>Mytilidae</taxon>
        <taxon>Mytilinae</taxon>
        <taxon>Mytilus</taxon>
    </lineage>
</organism>
<keyword evidence="3" id="KW-1185">Reference proteome</keyword>
<dbReference type="GO" id="GO:0016301">
    <property type="term" value="F:kinase activity"/>
    <property type="evidence" value="ECO:0007669"/>
    <property type="project" value="UniProtKB-KW"/>
</dbReference>
<protein>
    <submittedName>
        <fullName evidence="2">Serine pats1 threonine-protein kinase</fullName>
    </submittedName>
</protein>
<comment type="caution">
    <text evidence="2">The sequence shown here is derived from an EMBL/GenBank/DDBJ whole genome shotgun (WGS) entry which is preliminary data.</text>
</comment>
<dbReference type="SUPFAM" id="SSF52540">
    <property type="entry name" value="P-loop containing nucleoside triphosphate hydrolases"/>
    <property type="match status" value="1"/>
</dbReference>